<keyword evidence="6" id="KW-1185">Reference proteome</keyword>
<evidence type="ECO:0000256" key="1">
    <source>
        <dbReference type="ARBA" id="ARBA00022692"/>
    </source>
</evidence>
<keyword evidence="2" id="KW-1133">Transmembrane helix</keyword>
<gene>
    <name evidence="5" type="ORF">ADIWIN_3129</name>
</gene>
<dbReference type="GO" id="GO:0022857">
    <property type="term" value="F:transmembrane transporter activity"/>
    <property type="evidence" value="ECO:0007669"/>
    <property type="project" value="InterPro"/>
</dbReference>
<evidence type="ECO:0000259" key="4">
    <source>
        <dbReference type="PROSITE" id="PS50850"/>
    </source>
</evidence>
<dbReference type="Proteomes" id="UP000014962">
    <property type="component" value="Unassembled WGS sequence"/>
</dbReference>
<dbReference type="InterPro" id="IPR036259">
    <property type="entry name" value="MFS_trans_sf"/>
</dbReference>
<dbReference type="InterPro" id="IPR011701">
    <property type="entry name" value="MFS"/>
</dbReference>
<dbReference type="Gene3D" id="1.20.1720.10">
    <property type="entry name" value="Multidrug resistance protein D"/>
    <property type="match status" value="1"/>
</dbReference>
<dbReference type="InterPro" id="IPR020846">
    <property type="entry name" value="MFS_dom"/>
</dbReference>
<dbReference type="AlphaFoldDB" id="S7VPL7"/>
<dbReference type="STRING" id="641526.ADIWIN_3129"/>
<dbReference type="SUPFAM" id="SSF103473">
    <property type="entry name" value="MFS general substrate transporter"/>
    <property type="match status" value="1"/>
</dbReference>
<evidence type="ECO:0000256" key="2">
    <source>
        <dbReference type="ARBA" id="ARBA00022989"/>
    </source>
</evidence>
<proteinExistence type="predicted"/>
<evidence type="ECO:0000313" key="6">
    <source>
        <dbReference type="Proteomes" id="UP000014962"/>
    </source>
</evidence>
<comment type="caution">
    <text evidence="5">The sequence shown here is derived from an EMBL/GenBank/DDBJ whole genome shotgun (WGS) entry which is preliminary data.</text>
</comment>
<dbReference type="PROSITE" id="PS50850">
    <property type="entry name" value="MFS"/>
    <property type="match status" value="1"/>
</dbReference>
<feature type="domain" description="Major facilitator superfamily (MFS) profile" evidence="4">
    <location>
        <begin position="1"/>
        <end position="72"/>
    </location>
</feature>
<dbReference type="Pfam" id="PF07690">
    <property type="entry name" value="MFS_1"/>
    <property type="match status" value="1"/>
</dbReference>
<reference evidence="5 6" key="1">
    <citation type="journal article" date="2013" name="Genome Announc.">
        <title>Draft Genome Sequence of Winogradskyella psychrotolerans RS-3T, Isolated from the Marine Transect of Kongsfjorden, Ny-Alesund, Svalbard, Arctic Ocean.</title>
        <authorList>
            <person name="Kumar Pinnaka A."/>
            <person name="Ara S."/>
            <person name="Singh A."/>
            <person name="Shivaji S."/>
        </authorList>
    </citation>
    <scope>NUCLEOTIDE SEQUENCE [LARGE SCALE GENOMIC DNA]</scope>
    <source>
        <strain evidence="5 6">RS-3</strain>
    </source>
</reference>
<keyword evidence="1" id="KW-0812">Transmembrane</keyword>
<dbReference type="EMBL" id="ATMR01000139">
    <property type="protein sequence ID" value="EPR71931.1"/>
    <property type="molecule type" value="Genomic_DNA"/>
</dbReference>
<dbReference type="eggNOG" id="COG2814">
    <property type="taxonomic scope" value="Bacteria"/>
</dbReference>
<evidence type="ECO:0000256" key="3">
    <source>
        <dbReference type="ARBA" id="ARBA00023136"/>
    </source>
</evidence>
<protein>
    <submittedName>
        <fullName evidence="5">MFS family multidrug efflux protein, similarity to bicyclomycin resistance protein Bcr</fullName>
    </submittedName>
</protein>
<name>S7VPL7_9FLAO</name>
<organism evidence="5 6">
    <name type="scientific">Winogradskyella psychrotolerans RS-3</name>
    <dbReference type="NCBI Taxonomy" id="641526"/>
    <lineage>
        <taxon>Bacteria</taxon>
        <taxon>Pseudomonadati</taxon>
        <taxon>Bacteroidota</taxon>
        <taxon>Flavobacteriia</taxon>
        <taxon>Flavobacteriales</taxon>
        <taxon>Flavobacteriaceae</taxon>
        <taxon>Winogradskyella</taxon>
    </lineage>
</organism>
<sequence>MAALMSIVALSIDALLPALPEIGEYLSSVNETENQKLITAIFLGLGFGQLVFGPLSDSFGRKPMVYLVLACL</sequence>
<keyword evidence="3" id="KW-0472">Membrane</keyword>
<accession>S7VPL7</accession>
<evidence type="ECO:0000313" key="5">
    <source>
        <dbReference type="EMBL" id="EPR71931.1"/>
    </source>
</evidence>